<keyword evidence="5" id="KW-1185">Reference proteome</keyword>
<dbReference type="KEGG" id="ske:Sked_23490"/>
<dbReference type="CDD" id="cd00657">
    <property type="entry name" value="Ferritin_like"/>
    <property type="match status" value="1"/>
</dbReference>
<reference evidence="4 5" key="1">
    <citation type="journal article" date="2009" name="Stand. Genomic Sci.">
        <title>Complete genome sequence of Sanguibacter keddieii type strain (ST-74).</title>
        <authorList>
            <person name="Ivanova N."/>
            <person name="Sikorski J."/>
            <person name="Sims D."/>
            <person name="Brettin T."/>
            <person name="Detter J.C."/>
            <person name="Han C."/>
            <person name="Lapidus A."/>
            <person name="Copeland A."/>
            <person name="Glavina Del Rio T."/>
            <person name="Nolan M."/>
            <person name="Chen F."/>
            <person name="Lucas S."/>
            <person name="Tice H."/>
            <person name="Cheng J.F."/>
            <person name="Bruce D."/>
            <person name="Goodwin L."/>
            <person name="Pitluck S."/>
            <person name="Pati A."/>
            <person name="Mavromatis K."/>
            <person name="Chen A."/>
            <person name="Palaniappan K."/>
            <person name="D'haeseleer P."/>
            <person name="Chain P."/>
            <person name="Bristow J."/>
            <person name="Eisen J.A."/>
            <person name="Markowitz V."/>
            <person name="Hugenholtz P."/>
            <person name="Goker M."/>
            <person name="Pukall R."/>
            <person name="Klenk H.P."/>
            <person name="Kyrpides N.C."/>
        </authorList>
    </citation>
    <scope>NUCLEOTIDE SEQUENCE [LARGE SCALE GENOMIC DNA]</scope>
    <source>
        <strain evidence="5">ATCC 51767 / DSM 10542 / NCFB 3025 / ST-74</strain>
    </source>
</reference>
<evidence type="ECO:0000259" key="3">
    <source>
        <dbReference type="Pfam" id="PF14530"/>
    </source>
</evidence>
<feature type="transmembrane region" description="Helical" evidence="2">
    <location>
        <begin position="31"/>
        <end position="53"/>
    </location>
</feature>
<protein>
    <recommendedName>
        <fullName evidence="3">DUF4439 domain-containing protein</fullName>
    </recommendedName>
</protein>
<feature type="region of interest" description="Disordered" evidence="1">
    <location>
        <begin position="120"/>
        <end position="183"/>
    </location>
</feature>
<feature type="region of interest" description="Disordered" evidence="1">
    <location>
        <begin position="1"/>
        <end position="25"/>
    </location>
</feature>
<sequence>MNTAADIQPPPAVDAASGHPRPAPRRRRARTLLTVIISTVLALATVAGCGIRLESPAPAALVPDADEISRQAAVADVLLVGPEARLTIPTVDPASPVVALLEEIDASATAQAEALGGEYVSGVEGEGGDPAGTSSHDAADGQTALAPGSVTDDEGTIDPSVAASPTDEPTGSTTTDPAPSVPRLLTVLTQSADRTRASIGTPRDPALARLYASVATSHLDQARSLAALSGLDAPAPESFTTTLPTTLPKNLSAADLVTVVRAEDAAGYAYEVMAARLADGDRTAARDRAAEHRERAQGWAVLASLDGAATDPREVAYDLGTIADGTPTLASRDSMVTRAAEIEADLADAYATFVGQVDADARSSMLDLLADAHLSSRSWGAPASTFPGMPELAG</sequence>
<dbReference type="EMBL" id="CP001819">
    <property type="protein sequence ID" value="ACZ22264.1"/>
    <property type="molecule type" value="Genomic_DNA"/>
</dbReference>
<dbReference type="Proteomes" id="UP000000322">
    <property type="component" value="Chromosome"/>
</dbReference>
<keyword evidence="2" id="KW-1133">Transmembrane helix</keyword>
<evidence type="ECO:0000313" key="5">
    <source>
        <dbReference type="Proteomes" id="UP000000322"/>
    </source>
</evidence>
<keyword evidence="2" id="KW-0812">Transmembrane</keyword>
<dbReference type="InterPro" id="IPR012347">
    <property type="entry name" value="Ferritin-like"/>
</dbReference>
<evidence type="ECO:0000313" key="4">
    <source>
        <dbReference type="EMBL" id="ACZ22264.1"/>
    </source>
</evidence>
<dbReference type="HOGENOM" id="CLU_719040_0_0_11"/>
<dbReference type="eggNOG" id="ENOG5033HJF">
    <property type="taxonomic scope" value="Bacteria"/>
</dbReference>
<evidence type="ECO:0000256" key="2">
    <source>
        <dbReference type="SAM" id="Phobius"/>
    </source>
</evidence>
<dbReference type="SUPFAM" id="SSF47240">
    <property type="entry name" value="Ferritin-like"/>
    <property type="match status" value="1"/>
</dbReference>
<keyword evidence="2" id="KW-0472">Membrane</keyword>
<feature type="compositionally biased region" description="Polar residues" evidence="1">
    <location>
        <begin position="167"/>
        <end position="177"/>
    </location>
</feature>
<dbReference type="InterPro" id="IPR009078">
    <property type="entry name" value="Ferritin-like_SF"/>
</dbReference>
<feature type="domain" description="DUF4439" evidence="3">
    <location>
        <begin position="258"/>
        <end position="391"/>
    </location>
</feature>
<dbReference type="Gene3D" id="1.20.1260.10">
    <property type="match status" value="1"/>
</dbReference>
<dbReference type="Pfam" id="PF14530">
    <property type="entry name" value="DUF4439"/>
    <property type="match status" value="1"/>
</dbReference>
<proteinExistence type="predicted"/>
<dbReference type="AlphaFoldDB" id="D1BJ70"/>
<name>D1BJ70_SANKS</name>
<dbReference type="InterPro" id="IPR029447">
    <property type="entry name" value="DUF4439"/>
</dbReference>
<evidence type="ECO:0000256" key="1">
    <source>
        <dbReference type="SAM" id="MobiDB-lite"/>
    </source>
</evidence>
<gene>
    <name evidence="4" type="ordered locus">Sked_23490</name>
</gene>
<accession>D1BJ70</accession>
<organism evidence="4 5">
    <name type="scientific">Sanguibacter keddieii (strain ATCC 51767 / DSM 10542 / NCFB 3025 / ST-74)</name>
    <dbReference type="NCBI Taxonomy" id="446469"/>
    <lineage>
        <taxon>Bacteria</taxon>
        <taxon>Bacillati</taxon>
        <taxon>Actinomycetota</taxon>
        <taxon>Actinomycetes</taxon>
        <taxon>Micrococcales</taxon>
        <taxon>Sanguibacteraceae</taxon>
        <taxon>Sanguibacter</taxon>
    </lineage>
</organism>
<dbReference type="STRING" id="446469.Sked_23490"/>